<gene>
    <name evidence="2" type="ORF">HYFRA_00012727</name>
</gene>
<reference evidence="2" key="1">
    <citation type="submission" date="2021-07" db="EMBL/GenBank/DDBJ databases">
        <authorList>
            <person name="Durling M."/>
        </authorList>
    </citation>
    <scope>NUCLEOTIDE SEQUENCE</scope>
</reference>
<comment type="caution">
    <text evidence="2">The sequence shown here is derived from an EMBL/GenBank/DDBJ whole genome shotgun (WGS) entry which is preliminary data.</text>
</comment>
<evidence type="ECO:0000313" key="2">
    <source>
        <dbReference type="EMBL" id="CAG8960208.1"/>
    </source>
</evidence>
<dbReference type="OrthoDB" id="1436450at2759"/>
<organism evidence="2 3">
    <name type="scientific">Hymenoscyphus fraxineus</name>
    <dbReference type="NCBI Taxonomy" id="746836"/>
    <lineage>
        <taxon>Eukaryota</taxon>
        <taxon>Fungi</taxon>
        <taxon>Dikarya</taxon>
        <taxon>Ascomycota</taxon>
        <taxon>Pezizomycotina</taxon>
        <taxon>Leotiomycetes</taxon>
        <taxon>Helotiales</taxon>
        <taxon>Helotiaceae</taxon>
        <taxon>Hymenoscyphus</taxon>
    </lineage>
</organism>
<evidence type="ECO:0000256" key="1">
    <source>
        <dbReference type="SAM" id="MobiDB-lite"/>
    </source>
</evidence>
<proteinExistence type="predicted"/>
<name>A0A9N9L910_9HELO</name>
<protein>
    <submittedName>
        <fullName evidence="2">Uncharacterized protein</fullName>
    </submittedName>
</protein>
<dbReference type="EMBL" id="CAJVRL010000097">
    <property type="protein sequence ID" value="CAG8960208.1"/>
    <property type="molecule type" value="Genomic_DNA"/>
</dbReference>
<dbReference type="Proteomes" id="UP000696280">
    <property type="component" value="Unassembled WGS sequence"/>
</dbReference>
<dbReference type="AlphaFoldDB" id="A0A9N9L910"/>
<evidence type="ECO:0000313" key="3">
    <source>
        <dbReference type="Proteomes" id="UP000696280"/>
    </source>
</evidence>
<sequence>MYPPFSFPTPSLRTRKGLGLTEARKFELVHKNTVASKSAIPNVLLATFSKPTLFLNPPLLLSFNDDRAVEDIDLRCGRSFRTSNLSSGPTVMEDAGSDTEVL</sequence>
<keyword evidence="3" id="KW-1185">Reference proteome</keyword>
<feature type="region of interest" description="Disordered" evidence="1">
    <location>
        <begin position="83"/>
        <end position="102"/>
    </location>
</feature>
<accession>A0A9N9L910</accession>